<feature type="domain" description="NADPH-dependent FMN reductase-like" evidence="4">
    <location>
        <begin position="3"/>
        <end position="142"/>
    </location>
</feature>
<keyword evidence="1" id="KW-0285">Flavoprotein</keyword>
<accession>A0A075LMJ9</accession>
<dbReference type="PANTHER" id="PTHR43408:SF1">
    <property type="entry name" value="FMN REDUCTASE (NADPH)"/>
    <property type="match status" value="1"/>
</dbReference>
<dbReference type="Pfam" id="PF03358">
    <property type="entry name" value="FMN_red"/>
    <property type="match status" value="1"/>
</dbReference>
<dbReference type="GO" id="GO:0008752">
    <property type="term" value="F:FMN reductase [NAD(P)H] activity"/>
    <property type="evidence" value="ECO:0007669"/>
    <property type="project" value="InterPro"/>
</dbReference>
<dbReference type="GeneID" id="34222186"/>
<keyword evidence="2" id="KW-0288">FMN</keyword>
<protein>
    <recommendedName>
        <fullName evidence="4">NADPH-dependent FMN reductase-like domain-containing protein</fullName>
    </recommendedName>
</protein>
<dbReference type="InterPro" id="IPR051814">
    <property type="entry name" value="NAD(P)H-dep_FMN_reductase"/>
</dbReference>
<name>A0A075LMJ9_9BACI</name>
<dbReference type="HOGENOM" id="CLU_055322_3_0_9"/>
<evidence type="ECO:0000256" key="2">
    <source>
        <dbReference type="ARBA" id="ARBA00022643"/>
    </source>
</evidence>
<evidence type="ECO:0000256" key="3">
    <source>
        <dbReference type="ARBA" id="ARBA00023002"/>
    </source>
</evidence>
<gene>
    <name evidence="5" type="ORF">GZ22_02450</name>
</gene>
<reference evidence="5 6" key="1">
    <citation type="submission" date="2014-07" db="EMBL/GenBank/DDBJ databases">
        <title>Complete genome sequence of a moderately halophilic bacterium Terribacillus aidingensis MP602, isolated from Cryptomeria fortunei in Tianmu mountain in China.</title>
        <authorList>
            <person name="Wang Y."/>
            <person name="Lu P."/>
            <person name="Zhang L."/>
        </authorList>
    </citation>
    <scope>NUCLEOTIDE SEQUENCE [LARGE SCALE GENOMIC DNA]</scope>
    <source>
        <strain evidence="5 6">MP602</strain>
    </source>
</reference>
<dbReference type="NCBIfam" id="TIGR03567">
    <property type="entry name" value="FMN_reduc_SsuE"/>
    <property type="match status" value="1"/>
</dbReference>
<dbReference type="EMBL" id="CP008876">
    <property type="protein sequence ID" value="AIF65618.1"/>
    <property type="molecule type" value="Genomic_DNA"/>
</dbReference>
<evidence type="ECO:0000256" key="1">
    <source>
        <dbReference type="ARBA" id="ARBA00022630"/>
    </source>
</evidence>
<dbReference type="InterPro" id="IPR005025">
    <property type="entry name" value="FMN_Rdtase-like_dom"/>
</dbReference>
<dbReference type="GO" id="GO:0046306">
    <property type="term" value="P:alkanesulfonate catabolic process"/>
    <property type="evidence" value="ECO:0007669"/>
    <property type="project" value="InterPro"/>
</dbReference>
<dbReference type="PANTHER" id="PTHR43408">
    <property type="entry name" value="FMN REDUCTASE (NADPH)"/>
    <property type="match status" value="1"/>
</dbReference>
<dbReference type="InterPro" id="IPR029039">
    <property type="entry name" value="Flavoprotein-like_sf"/>
</dbReference>
<dbReference type="Proteomes" id="UP000027980">
    <property type="component" value="Chromosome"/>
</dbReference>
<dbReference type="KEGG" id="tap:GZ22_02450"/>
<dbReference type="AlphaFoldDB" id="A0A075LMJ9"/>
<organism evidence="5 6">
    <name type="scientific">Terribacillus saccharophilus</name>
    <dbReference type="NCBI Taxonomy" id="361277"/>
    <lineage>
        <taxon>Bacteria</taxon>
        <taxon>Bacillati</taxon>
        <taxon>Bacillota</taxon>
        <taxon>Bacilli</taxon>
        <taxon>Bacillales</taxon>
        <taxon>Bacillaceae</taxon>
        <taxon>Terribacillus</taxon>
    </lineage>
</organism>
<evidence type="ECO:0000313" key="5">
    <source>
        <dbReference type="EMBL" id="AIF65618.1"/>
    </source>
</evidence>
<sequence>MTKAVVITGSPKKTSRLNGPVVYVISDLELKGCDVSHVVVADLPAEDLLYANFTSDAIIHATQLVKDADIVVVATQVYKASYTGVLKCFLDLVPERGLAGKKVLPLAMGGTTAHLLMLEFALKPVLSVLGANAIEQGVFIQDKQVVRAADDSFELGEDCKLRLDQAVEGLLEGVTIEQVV</sequence>
<evidence type="ECO:0000259" key="4">
    <source>
        <dbReference type="Pfam" id="PF03358"/>
    </source>
</evidence>
<dbReference type="RefSeq" id="WP_038558311.1">
    <property type="nucleotide sequence ID" value="NZ_CP008876.1"/>
</dbReference>
<dbReference type="OrthoDB" id="1643408at2"/>
<proteinExistence type="predicted"/>
<dbReference type="InterPro" id="IPR020048">
    <property type="entry name" value="NADPH-dep_FMN_reduc_SsuE"/>
</dbReference>
<dbReference type="Gene3D" id="3.40.50.360">
    <property type="match status" value="1"/>
</dbReference>
<evidence type="ECO:0000313" key="6">
    <source>
        <dbReference type="Proteomes" id="UP000027980"/>
    </source>
</evidence>
<keyword evidence="3" id="KW-0560">Oxidoreductase</keyword>
<dbReference type="SUPFAM" id="SSF52218">
    <property type="entry name" value="Flavoproteins"/>
    <property type="match status" value="1"/>
</dbReference>